<protein>
    <submittedName>
        <fullName evidence="1">Uncharacterized protein</fullName>
    </submittedName>
</protein>
<proteinExistence type="predicted"/>
<evidence type="ECO:0000313" key="1">
    <source>
        <dbReference type="EMBL" id="KAG6733130.1"/>
    </source>
</evidence>
<accession>A0A922K721</accession>
<dbReference type="Proteomes" id="UP000811246">
    <property type="component" value="Chromosome 1"/>
</dbReference>
<dbReference type="EMBL" id="CM031825">
    <property type="protein sequence ID" value="KAG6733130.1"/>
    <property type="molecule type" value="Genomic_DNA"/>
</dbReference>
<evidence type="ECO:0000313" key="2">
    <source>
        <dbReference type="Proteomes" id="UP000811246"/>
    </source>
</evidence>
<gene>
    <name evidence="1" type="ORF">I3842_01G211000</name>
</gene>
<name>A0A922K721_CARIL</name>
<sequence>MGAPQTALVLLAIQVSRQRIFRLLFLFAQRVPVFGGVADAIIDRTGAYGLLPAFQTFDERSVRNAICFFKKACAASMKLLFHREEAPAISKFFIAEASLTQETTL</sequence>
<comment type="caution">
    <text evidence="1">The sequence shown here is derived from an EMBL/GenBank/DDBJ whole genome shotgun (WGS) entry which is preliminary data.</text>
</comment>
<dbReference type="AlphaFoldDB" id="A0A922K721"/>
<reference evidence="1" key="1">
    <citation type="submission" date="2021-01" db="EMBL/GenBank/DDBJ databases">
        <authorList>
            <person name="Lovell J.T."/>
            <person name="Bentley N."/>
            <person name="Bhattarai G."/>
            <person name="Jenkins J.W."/>
            <person name="Sreedasyam A."/>
            <person name="Alarcon Y."/>
            <person name="Bock C."/>
            <person name="Boston L."/>
            <person name="Carlson J."/>
            <person name="Cervantes K."/>
            <person name="Clermont K."/>
            <person name="Krom N."/>
            <person name="Kubenka K."/>
            <person name="Mamidi S."/>
            <person name="Mattison C."/>
            <person name="Monteros M."/>
            <person name="Pisani C."/>
            <person name="Plott C."/>
            <person name="Rajasekar S."/>
            <person name="Rhein H.S."/>
            <person name="Rohla C."/>
            <person name="Song M."/>
            <person name="Hilaire R.S."/>
            <person name="Shu S."/>
            <person name="Wells L."/>
            <person name="Wang X."/>
            <person name="Webber J."/>
            <person name="Heerema R.J."/>
            <person name="Klein P."/>
            <person name="Conner P."/>
            <person name="Grauke L."/>
            <person name="Grimwood J."/>
            <person name="Schmutz J."/>
            <person name="Randall J.J."/>
        </authorList>
    </citation>
    <scope>NUCLEOTIDE SEQUENCE</scope>
    <source>
        <tissue evidence="1">Leaf</tissue>
    </source>
</reference>
<organism evidence="1 2">
    <name type="scientific">Carya illinoinensis</name>
    <name type="common">Pecan</name>
    <dbReference type="NCBI Taxonomy" id="32201"/>
    <lineage>
        <taxon>Eukaryota</taxon>
        <taxon>Viridiplantae</taxon>
        <taxon>Streptophyta</taxon>
        <taxon>Embryophyta</taxon>
        <taxon>Tracheophyta</taxon>
        <taxon>Spermatophyta</taxon>
        <taxon>Magnoliopsida</taxon>
        <taxon>eudicotyledons</taxon>
        <taxon>Gunneridae</taxon>
        <taxon>Pentapetalae</taxon>
        <taxon>rosids</taxon>
        <taxon>fabids</taxon>
        <taxon>Fagales</taxon>
        <taxon>Juglandaceae</taxon>
        <taxon>Carya</taxon>
    </lineage>
</organism>